<dbReference type="InterPro" id="IPR015422">
    <property type="entry name" value="PyrdxlP-dep_Trfase_small"/>
</dbReference>
<dbReference type="Gene3D" id="3.40.640.10">
    <property type="entry name" value="Type I PLP-dependent aspartate aminotransferase-like (Major domain)"/>
    <property type="match status" value="1"/>
</dbReference>
<dbReference type="PANTHER" id="PTHR43586:SF21">
    <property type="entry name" value="PYRIDOXAL PHOSPHATE (PLP)-DEPENDENT ASPARTATE AMINOTRANSFERASE SUPERFAMILY"/>
    <property type="match status" value="1"/>
</dbReference>
<dbReference type="PANTHER" id="PTHR43586">
    <property type="entry name" value="CYSTEINE DESULFURASE"/>
    <property type="match status" value="1"/>
</dbReference>
<dbReference type="InterPro" id="IPR000192">
    <property type="entry name" value="Aminotrans_V_dom"/>
</dbReference>
<keyword evidence="2" id="KW-0808">Transferase</keyword>
<dbReference type="EMBL" id="JAEPES010000001">
    <property type="protein sequence ID" value="MBK4346614.1"/>
    <property type="molecule type" value="Genomic_DNA"/>
</dbReference>
<sequence length="371" mass="39447">MSPSPRLGRAVASFASPRGYLAAATMGLPTAETLAAQRADLDLWESAQRNPMDYDGVVSRTRESYARLVGVAAARVAIGSQTSAIASVIAAAVPAGAEVLTVDGEFSSMVFPFLQRRDVRVRSVQVGQLAEAVGDDTWLIAFSHIQSSTGQVADVDAIVAAAKRHGAYTFCDTTQSAGVHPVDASVFDATVCHAYKWLCSPRGVAFLTLSASFQKLLTPTQAGWYSGDEIWQSCYGPAMRLADDARAFDVSPAWPAWVGAEPAIRMFSELDITEIWDRVAGLGNALCDGLGIPRQERAIVTWADPDGVDLAALAAAGIRASGRAGRLRAAFHLWNDDCDVAAVLATLLPLRKLRTAVTTTPEVNDLRVPVS</sequence>
<accession>A0A934SJQ4</accession>
<reference evidence="2" key="1">
    <citation type="submission" date="2021-01" db="EMBL/GenBank/DDBJ databases">
        <title>Lacisediminihabitans sp. nov. strain G11-30, isolated from Antarctic Soil.</title>
        <authorList>
            <person name="Li J."/>
        </authorList>
    </citation>
    <scope>NUCLEOTIDE SEQUENCE</scope>
    <source>
        <strain evidence="2">G11-30</strain>
    </source>
</reference>
<proteinExistence type="predicted"/>
<evidence type="ECO:0000259" key="1">
    <source>
        <dbReference type="Pfam" id="PF00266"/>
    </source>
</evidence>
<dbReference type="GO" id="GO:0008483">
    <property type="term" value="F:transaminase activity"/>
    <property type="evidence" value="ECO:0007669"/>
    <property type="project" value="UniProtKB-KW"/>
</dbReference>
<organism evidence="2 3">
    <name type="scientific">Lacisediminihabitans changchengi</name>
    <dbReference type="NCBI Taxonomy" id="2787634"/>
    <lineage>
        <taxon>Bacteria</taxon>
        <taxon>Bacillati</taxon>
        <taxon>Actinomycetota</taxon>
        <taxon>Actinomycetes</taxon>
        <taxon>Micrococcales</taxon>
        <taxon>Microbacteriaceae</taxon>
        <taxon>Lacisediminihabitans</taxon>
    </lineage>
</organism>
<name>A0A934SJQ4_9MICO</name>
<dbReference type="Gene3D" id="3.90.1150.10">
    <property type="entry name" value="Aspartate Aminotransferase, domain 1"/>
    <property type="match status" value="1"/>
</dbReference>
<feature type="domain" description="Aminotransferase class V" evidence="1">
    <location>
        <begin position="60"/>
        <end position="290"/>
    </location>
</feature>
<dbReference type="Proteomes" id="UP000636458">
    <property type="component" value="Unassembled WGS sequence"/>
</dbReference>
<comment type="caution">
    <text evidence="2">The sequence shown here is derived from an EMBL/GenBank/DDBJ whole genome shotgun (WGS) entry which is preliminary data.</text>
</comment>
<evidence type="ECO:0000313" key="2">
    <source>
        <dbReference type="EMBL" id="MBK4346614.1"/>
    </source>
</evidence>
<protein>
    <submittedName>
        <fullName evidence="2">Aminotransferase class V-fold PLP-dependent enzyme</fullName>
    </submittedName>
</protein>
<dbReference type="Pfam" id="PF00266">
    <property type="entry name" value="Aminotran_5"/>
    <property type="match status" value="1"/>
</dbReference>
<dbReference type="AlphaFoldDB" id="A0A934SJQ4"/>
<evidence type="ECO:0000313" key="3">
    <source>
        <dbReference type="Proteomes" id="UP000636458"/>
    </source>
</evidence>
<dbReference type="InterPro" id="IPR015421">
    <property type="entry name" value="PyrdxlP-dep_Trfase_major"/>
</dbReference>
<keyword evidence="2" id="KW-0032">Aminotransferase</keyword>
<dbReference type="RefSeq" id="WP_200554933.1">
    <property type="nucleotide sequence ID" value="NZ_JAEPES010000001.1"/>
</dbReference>
<dbReference type="InterPro" id="IPR015424">
    <property type="entry name" value="PyrdxlP-dep_Trfase"/>
</dbReference>
<keyword evidence="3" id="KW-1185">Reference proteome</keyword>
<gene>
    <name evidence="2" type="ORF">IV501_03100</name>
</gene>
<dbReference type="SUPFAM" id="SSF53383">
    <property type="entry name" value="PLP-dependent transferases"/>
    <property type="match status" value="1"/>
</dbReference>